<name>A0ABX8YZ82_9BACT</name>
<comment type="pathway">
    <text evidence="14">Cell wall biogenesis; peptidoglycan biosynthesis.</text>
</comment>
<dbReference type="NCBIfam" id="NF002528">
    <property type="entry name" value="PRK01966.1-4"/>
    <property type="match status" value="1"/>
</dbReference>
<comment type="subcellular location">
    <subcellularLocation>
        <location evidence="14">Cytoplasm</location>
    </subcellularLocation>
</comment>
<dbReference type="PIRSF" id="PIRSF039102">
    <property type="entry name" value="Ddl/VanB"/>
    <property type="match status" value="1"/>
</dbReference>
<dbReference type="Gene3D" id="3.30.470.20">
    <property type="entry name" value="ATP-grasp fold, B domain"/>
    <property type="match status" value="1"/>
</dbReference>
<dbReference type="InterPro" id="IPR016185">
    <property type="entry name" value="PreATP-grasp_dom_sf"/>
</dbReference>
<dbReference type="InterPro" id="IPR011127">
    <property type="entry name" value="Dala_Dala_lig_N"/>
</dbReference>
<dbReference type="PROSITE" id="PS00843">
    <property type="entry name" value="DALA_DALA_LIGASE_1"/>
    <property type="match status" value="1"/>
</dbReference>
<keyword evidence="5" id="KW-0479">Metal-binding</keyword>
<reference evidence="17 18" key="1">
    <citation type="submission" date="2021-05" db="EMBL/GenBank/DDBJ databases">
        <title>Ecology and evolution of chlamydial symbionts of arthropods.</title>
        <authorList>
            <person name="Halter T."/>
            <person name="Sixt B.S."/>
            <person name="Toenshoff E.R."/>
            <person name="Koestlbacher S."/>
            <person name="Schulz F."/>
            <person name="Kostanjsek R."/>
            <person name="Collingro A."/>
            <person name="Hendrickx F."/>
            <person name="Horn M."/>
        </authorList>
    </citation>
    <scope>NUCLEOTIDE SEQUENCE [LARGE SCALE GENOMIC DNA]</scope>
    <source>
        <strain evidence="17 18">15C</strain>
    </source>
</reference>
<comment type="function">
    <text evidence="14">Cell wall formation.</text>
</comment>
<keyword evidence="12 14" id="KW-0961">Cell wall biogenesis/degradation</keyword>
<dbReference type="RefSeq" id="WP_194845602.1">
    <property type="nucleotide sequence ID" value="NZ_CP075585.1"/>
</dbReference>
<evidence type="ECO:0000256" key="9">
    <source>
        <dbReference type="ARBA" id="ARBA00022960"/>
    </source>
</evidence>
<evidence type="ECO:0000256" key="3">
    <source>
        <dbReference type="ARBA" id="ARBA00010871"/>
    </source>
</evidence>
<dbReference type="SUPFAM" id="SSF56059">
    <property type="entry name" value="Glutathione synthetase ATP-binding domain-like"/>
    <property type="match status" value="1"/>
</dbReference>
<keyword evidence="9 14" id="KW-0133">Cell shape</keyword>
<comment type="catalytic activity">
    <reaction evidence="13 14">
        <text>2 D-alanine + ATP = D-alanyl-D-alanine + ADP + phosphate + H(+)</text>
        <dbReference type="Rhea" id="RHEA:11224"/>
        <dbReference type="ChEBI" id="CHEBI:15378"/>
        <dbReference type="ChEBI" id="CHEBI:30616"/>
        <dbReference type="ChEBI" id="CHEBI:43474"/>
        <dbReference type="ChEBI" id="CHEBI:57416"/>
        <dbReference type="ChEBI" id="CHEBI:57822"/>
        <dbReference type="ChEBI" id="CHEBI:456216"/>
        <dbReference type="EC" id="6.3.2.4"/>
    </reaction>
</comment>
<proteinExistence type="inferred from homology"/>
<evidence type="ECO:0000256" key="5">
    <source>
        <dbReference type="ARBA" id="ARBA00022723"/>
    </source>
</evidence>
<evidence type="ECO:0000256" key="12">
    <source>
        <dbReference type="ARBA" id="ARBA00023316"/>
    </source>
</evidence>
<evidence type="ECO:0000256" key="15">
    <source>
        <dbReference type="PROSITE-ProRule" id="PRU00409"/>
    </source>
</evidence>
<dbReference type="InterPro" id="IPR013815">
    <property type="entry name" value="ATP_grasp_subdomain_1"/>
</dbReference>
<evidence type="ECO:0000256" key="2">
    <source>
        <dbReference type="ARBA" id="ARBA00001946"/>
    </source>
</evidence>
<keyword evidence="11" id="KW-0464">Manganese</keyword>
<dbReference type="InterPro" id="IPR005905">
    <property type="entry name" value="D_ala_D_ala"/>
</dbReference>
<evidence type="ECO:0000256" key="4">
    <source>
        <dbReference type="ARBA" id="ARBA00022598"/>
    </source>
</evidence>
<sequence>MKKKVRVGLLFGGKSTEHEVSLISAKNILEALDLEKYEPVLMSINKQGQWHLETQETLKKMVFSTAILENFTEKLAIVPIEECKQIVSYKDSKLQQNLDLDVIFPILHGTYGEDGTIQGLLQLANIPFVGAGVLGSAIGMDKDVMKRLLQQAGIPVTPFICLHDYQEVPVFEEVVLKLGCPFFVKPANTGSSIGISKVSNQVAYLLAIKNAFLYDRKILLEKYIQGREIECAVLGNEDLQASLPGEIEPLHEFYSYEAKYIDAKGAKLHIPASLVKEQITQIQTMAMTVFRTLCCEGMARVDFFLTKNQELLINEINTIPGFTRISMYPKLWEISGLSYSQLIDQLIQLAITRHGKGKKTQTRIGV</sequence>
<dbReference type="HAMAP" id="MF_00047">
    <property type="entry name" value="Dala_Dala_lig"/>
    <property type="match status" value="1"/>
</dbReference>
<dbReference type="PANTHER" id="PTHR23132">
    <property type="entry name" value="D-ALANINE--D-ALANINE LIGASE"/>
    <property type="match status" value="1"/>
</dbReference>
<dbReference type="PANTHER" id="PTHR23132:SF25">
    <property type="entry name" value="D-ALANINE--D-ALANINE LIGASE A"/>
    <property type="match status" value="1"/>
</dbReference>
<feature type="domain" description="ATP-grasp" evidence="16">
    <location>
        <begin position="146"/>
        <end position="348"/>
    </location>
</feature>
<dbReference type="NCBIfam" id="TIGR01205">
    <property type="entry name" value="D_ala_D_alaTIGR"/>
    <property type="match status" value="1"/>
</dbReference>
<dbReference type="EMBL" id="CP075585">
    <property type="protein sequence ID" value="QZA58265.1"/>
    <property type="molecule type" value="Genomic_DNA"/>
</dbReference>
<evidence type="ECO:0000259" key="16">
    <source>
        <dbReference type="PROSITE" id="PS50975"/>
    </source>
</evidence>
<keyword evidence="7 15" id="KW-0067">ATP-binding</keyword>
<comment type="similarity">
    <text evidence="3 14">Belongs to the D-alanine--D-alanine ligase family.</text>
</comment>
<dbReference type="GO" id="GO:0008716">
    <property type="term" value="F:D-alanine-D-alanine ligase activity"/>
    <property type="evidence" value="ECO:0007669"/>
    <property type="project" value="UniProtKB-EC"/>
</dbReference>
<evidence type="ECO:0000313" key="17">
    <source>
        <dbReference type="EMBL" id="QZA58265.1"/>
    </source>
</evidence>
<dbReference type="Gene3D" id="3.30.1490.20">
    <property type="entry name" value="ATP-grasp fold, A domain"/>
    <property type="match status" value="1"/>
</dbReference>
<evidence type="ECO:0000256" key="7">
    <source>
        <dbReference type="ARBA" id="ARBA00022840"/>
    </source>
</evidence>
<dbReference type="Pfam" id="PF01820">
    <property type="entry name" value="Dala_Dala_lig_N"/>
    <property type="match status" value="1"/>
</dbReference>
<comment type="cofactor">
    <cofactor evidence="1">
        <name>Mn(2+)</name>
        <dbReference type="ChEBI" id="CHEBI:29035"/>
    </cofactor>
</comment>
<evidence type="ECO:0000256" key="1">
    <source>
        <dbReference type="ARBA" id="ARBA00001936"/>
    </source>
</evidence>
<keyword evidence="4 14" id="KW-0436">Ligase</keyword>
<evidence type="ECO:0000256" key="8">
    <source>
        <dbReference type="ARBA" id="ARBA00022842"/>
    </source>
</evidence>
<accession>A0ABX8YZ82</accession>
<keyword evidence="6 15" id="KW-0547">Nucleotide-binding</keyword>
<dbReference type="PROSITE" id="PS50975">
    <property type="entry name" value="ATP_GRASP"/>
    <property type="match status" value="1"/>
</dbReference>
<evidence type="ECO:0000256" key="11">
    <source>
        <dbReference type="ARBA" id="ARBA00023211"/>
    </source>
</evidence>
<dbReference type="Pfam" id="PF07478">
    <property type="entry name" value="Dala_Dala_lig_C"/>
    <property type="match status" value="1"/>
</dbReference>
<keyword evidence="8" id="KW-0460">Magnesium</keyword>
<dbReference type="Gene3D" id="3.40.50.20">
    <property type="match status" value="1"/>
</dbReference>
<comment type="cofactor">
    <cofactor evidence="2">
        <name>Mg(2+)</name>
        <dbReference type="ChEBI" id="CHEBI:18420"/>
    </cofactor>
</comment>
<keyword evidence="18" id="KW-1185">Reference proteome</keyword>
<gene>
    <name evidence="14" type="primary">ddl</name>
    <name evidence="17" type="ORF">RHAB15C_0000137</name>
</gene>
<dbReference type="InterPro" id="IPR011095">
    <property type="entry name" value="Dala_Dala_lig_C"/>
</dbReference>
<keyword evidence="10 14" id="KW-0573">Peptidoglycan synthesis</keyword>
<dbReference type="NCBIfam" id="NF002525">
    <property type="entry name" value="PRK01966.1-1"/>
    <property type="match status" value="1"/>
</dbReference>
<evidence type="ECO:0000313" key="18">
    <source>
        <dbReference type="Proteomes" id="UP000822862"/>
    </source>
</evidence>
<dbReference type="InterPro" id="IPR011761">
    <property type="entry name" value="ATP-grasp"/>
</dbReference>
<organism evidence="17 18">
    <name type="scientific">Candidatus Rhabdochlamydia porcellionis</name>
    <dbReference type="NCBI Taxonomy" id="225148"/>
    <lineage>
        <taxon>Bacteria</taxon>
        <taxon>Pseudomonadati</taxon>
        <taxon>Chlamydiota</taxon>
        <taxon>Chlamydiia</taxon>
        <taxon>Parachlamydiales</taxon>
        <taxon>Candidatus Rhabdochlamydiaceae</taxon>
        <taxon>Candidatus Rhabdochlamydia</taxon>
    </lineage>
</organism>
<dbReference type="PROSITE" id="PS00844">
    <property type="entry name" value="DALA_DALA_LIGASE_2"/>
    <property type="match status" value="1"/>
</dbReference>
<evidence type="ECO:0000256" key="14">
    <source>
        <dbReference type="HAMAP-Rule" id="MF_00047"/>
    </source>
</evidence>
<evidence type="ECO:0000256" key="10">
    <source>
        <dbReference type="ARBA" id="ARBA00022984"/>
    </source>
</evidence>
<evidence type="ECO:0000256" key="13">
    <source>
        <dbReference type="ARBA" id="ARBA00047614"/>
    </source>
</evidence>
<keyword evidence="14" id="KW-0963">Cytoplasm</keyword>
<dbReference type="EC" id="6.3.2.4" evidence="14"/>
<dbReference type="NCBIfam" id="NF002378">
    <property type="entry name" value="PRK01372.1"/>
    <property type="match status" value="1"/>
</dbReference>
<dbReference type="InterPro" id="IPR000291">
    <property type="entry name" value="D-Ala_lig_Van_CS"/>
</dbReference>
<evidence type="ECO:0000256" key="6">
    <source>
        <dbReference type="ARBA" id="ARBA00022741"/>
    </source>
</evidence>
<dbReference type="Proteomes" id="UP000822862">
    <property type="component" value="Chromosome"/>
</dbReference>
<dbReference type="SUPFAM" id="SSF52440">
    <property type="entry name" value="PreATP-grasp domain"/>
    <property type="match status" value="1"/>
</dbReference>
<protein>
    <recommendedName>
        <fullName evidence="14">D-alanine--D-alanine ligase</fullName>
        <ecNumber evidence="14">6.3.2.4</ecNumber>
    </recommendedName>
    <alternativeName>
        <fullName evidence="14">D-Ala-D-Ala ligase</fullName>
    </alternativeName>
    <alternativeName>
        <fullName evidence="14">D-alanylalanine synthetase</fullName>
    </alternativeName>
</protein>